<evidence type="ECO:0000256" key="1">
    <source>
        <dbReference type="SAM" id="Phobius"/>
    </source>
</evidence>
<dbReference type="RefSeq" id="WP_330822721.1">
    <property type="nucleotide sequence ID" value="NZ_JAZBJP010000017.1"/>
</dbReference>
<keyword evidence="3" id="KW-1185">Reference proteome</keyword>
<dbReference type="SUPFAM" id="SSF158560">
    <property type="entry name" value="BH3980-like"/>
    <property type="match status" value="1"/>
</dbReference>
<feature type="transmembrane region" description="Helical" evidence="1">
    <location>
        <begin position="79"/>
        <end position="99"/>
    </location>
</feature>
<protein>
    <recommendedName>
        <fullName evidence="4">DUF1700 domain-containing protein</fullName>
    </recommendedName>
</protein>
<gene>
    <name evidence="2" type="ORF">V2J85_24415</name>
</gene>
<proteinExistence type="predicted"/>
<organism evidence="2 3">
    <name type="scientific">Streptomyces bugieae</name>
    <dbReference type="NCBI Taxonomy" id="3098223"/>
    <lineage>
        <taxon>Bacteria</taxon>
        <taxon>Bacillati</taxon>
        <taxon>Actinomycetota</taxon>
        <taxon>Actinomycetes</taxon>
        <taxon>Kitasatosporales</taxon>
        <taxon>Streptomycetaceae</taxon>
        <taxon>Streptomyces</taxon>
    </lineage>
</organism>
<dbReference type="Proteomes" id="UP001307760">
    <property type="component" value="Unassembled WGS sequence"/>
</dbReference>
<feature type="transmembrane region" description="Helical" evidence="1">
    <location>
        <begin position="205"/>
        <end position="226"/>
    </location>
</feature>
<evidence type="ECO:0008006" key="4">
    <source>
        <dbReference type="Google" id="ProtNLM"/>
    </source>
</evidence>
<comment type="caution">
    <text evidence="2">The sequence shown here is derived from an EMBL/GenBank/DDBJ whole genome shotgun (WGS) entry which is preliminary data.</text>
</comment>
<accession>A0ABU7NUB2</accession>
<keyword evidence="1" id="KW-0812">Transmembrane</keyword>
<evidence type="ECO:0000313" key="2">
    <source>
        <dbReference type="EMBL" id="MEE4422466.1"/>
    </source>
</evidence>
<evidence type="ECO:0000313" key="3">
    <source>
        <dbReference type="Proteomes" id="UP001307760"/>
    </source>
</evidence>
<dbReference type="EMBL" id="JAZBJP010000017">
    <property type="protein sequence ID" value="MEE4422466.1"/>
    <property type="molecule type" value="Genomic_DNA"/>
</dbReference>
<feature type="transmembrane region" description="Helical" evidence="1">
    <location>
        <begin position="175"/>
        <end position="199"/>
    </location>
</feature>
<keyword evidence="1" id="KW-0472">Membrane</keyword>
<reference evidence="2 3" key="1">
    <citation type="submission" date="2023-12" db="EMBL/GenBank/DDBJ databases">
        <title>30 novel species of actinomycetes from the DSMZ collection.</title>
        <authorList>
            <person name="Nouioui I."/>
        </authorList>
    </citation>
    <scope>NUCLEOTIDE SEQUENCE [LARGE SCALE GENOMIC DNA]</scope>
    <source>
        <strain evidence="2 3">DSM 41528</strain>
    </source>
</reference>
<sequence>MTLTVENAIHQAVETWNRLEVDEDTAEEMTEELAADLTAAAADGRSVTDYLGGDVEALATSWEVERGLLPVHQRLKETAFAAATGAAIPAFAALLFWWISASHLLDPSSESLTTTLDGHALREVRRFPDPGVPLMWLGWVACLLTAFFFVRRAVDESLQRPRDPARDATMRALTKALPLILLAAALVACAIGVFGAYVIGYYQLLFIAPVAPAGMIGTVAAGAAWVRHRTCPPVTAAL</sequence>
<feature type="transmembrane region" description="Helical" evidence="1">
    <location>
        <begin position="134"/>
        <end position="154"/>
    </location>
</feature>
<keyword evidence="1" id="KW-1133">Transmembrane helix</keyword>
<name>A0ABU7NUB2_9ACTN</name>